<dbReference type="PRINTS" id="PR00368">
    <property type="entry name" value="FADPNR"/>
</dbReference>
<dbReference type="InterPro" id="IPR008255">
    <property type="entry name" value="Pyr_nucl-diS_OxRdtase_2_AS"/>
</dbReference>
<comment type="caution">
    <text evidence="7">The sequence shown here is derived from an EMBL/GenBank/DDBJ whole genome shotgun (WGS) entry which is preliminary data.</text>
</comment>
<dbReference type="AlphaFoldDB" id="A0A1G2MZ39"/>
<keyword evidence="5" id="KW-0676">Redox-active center</keyword>
<evidence type="ECO:0000256" key="4">
    <source>
        <dbReference type="ARBA" id="ARBA00023157"/>
    </source>
</evidence>
<organism evidence="7 8">
    <name type="scientific">Candidatus Taylorbacteria bacterium RIFCSPHIGHO2_12_FULL_45_16</name>
    <dbReference type="NCBI Taxonomy" id="1802315"/>
    <lineage>
        <taxon>Bacteria</taxon>
        <taxon>Candidatus Tayloriibacteriota</taxon>
    </lineage>
</organism>
<dbReference type="PANTHER" id="PTHR48105">
    <property type="entry name" value="THIOREDOXIN REDUCTASE 1-RELATED-RELATED"/>
    <property type="match status" value="1"/>
</dbReference>
<proteinExistence type="predicted"/>
<dbReference type="Pfam" id="PF07992">
    <property type="entry name" value="Pyr_redox_2"/>
    <property type="match status" value="1"/>
</dbReference>
<evidence type="ECO:0000256" key="2">
    <source>
        <dbReference type="ARBA" id="ARBA00022827"/>
    </source>
</evidence>
<evidence type="ECO:0000313" key="7">
    <source>
        <dbReference type="EMBL" id="OHA29137.1"/>
    </source>
</evidence>
<dbReference type="GO" id="GO:0016668">
    <property type="term" value="F:oxidoreductase activity, acting on a sulfur group of donors, NAD(P) as acceptor"/>
    <property type="evidence" value="ECO:0007669"/>
    <property type="project" value="UniProtKB-ARBA"/>
</dbReference>
<feature type="domain" description="FAD/NAD(P)-binding" evidence="6">
    <location>
        <begin position="3"/>
        <end position="285"/>
    </location>
</feature>
<dbReference type="PRINTS" id="PR00469">
    <property type="entry name" value="PNDRDTASEII"/>
</dbReference>
<dbReference type="InterPro" id="IPR036188">
    <property type="entry name" value="FAD/NAD-bd_sf"/>
</dbReference>
<sequence length="305" mass="32725">MTYDLAIIGGGPAGAAAAVYAARKHLRSVFITKDWLGQSNVSEKVENWIGTTAISGLELSMNLEKHAKAYAEGVIDFKEGELATNITKTGDNFTITTSKENYEAKTVLIVSGSSRRKLTVPGAETYEHKGLTYCASCDGPMYSGQDVAVVGGGNAGFESAAQLLAYCKSVTLLSRSEFKADPGTVEKVLSNPKMKAFEFTVPKEVKGGQFVTSLIYTDTKSGKDTEISVTGIFAEIGSMPNTDFAKDIVRLDKFNHIIVDARNQRASDGIWAAGDCTDGLYHQNNIAAGDAVKAVEDIYLYINAK</sequence>
<evidence type="ECO:0000256" key="5">
    <source>
        <dbReference type="ARBA" id="ARBA00023284"/>
    </source>
</evidence>
<dbReference type="PROSITE" id="PS00573">
    <property type="entry name" value="PYRIDINE_REDOX_2"/>
    <property type="match status" value="1"/>
</dbReference>
<dbReference type="STRING" id="1802315.A3F51_00790"/>
<keyword evidence="3" id="KW-0560">Oxidoreductase</keyword>
<name>A0A1G2MZ39_9BACT</name>
<dbReference type="InterPro" id="IPR023753">
    <property type="entry name" value="FAD/NAD-binding_dom"/>
</dbReference>
<evidence type="ECO:0000256" key="1">
    <source>
        <dbReference type="ARBA" id="ARBA00022630"/>
    </source>
</evidence>
<dbReference type="EMBL" id="MHRT01000005">
    <property type="protein sequence ID" value="OHA29137.1"/>
    <property type="molecule type" value="Genomic_DNA"/>
</dbReference>
<keyword evidence="1" id="KW-0285">Flavoprotein</keyword>
<dbReference type="Gene3D" id="3.50.50.60">
    <property type="entry name" value="FAD/NAD(P)-binding domain"/>
    <property type="match status" value="2"/>
</dbReference>
<dbReference type="InterPro" id="IPR050097">
    <property type="entry name" value="Ferredoxin-NADP_redctase_2"/>
</dbReference>
<evidence type="ECO:0000256" key="3">
    <source>
        <dbReference type="ARBA" id="ARBA00023002"/>
    </source>
</evidence>
<dbReference type="Proteomes" id="UP000178089">
    <property type="component" value="Unassembled WGS sequence"/>
</dbReference>
<evidence type="ECO:0000259" key="6">
    <source>
        <dbReference type="Pfam" id="PF07992"/>
    </source>
</evidence>
<keyword evidence="2" id="KW-0274">FAD</keyword>
<reference evidence="7 8" key="1">
    <citation type="journal article" date="2016" name="Nat. Commun.">
        <title>Thousands of microbial genomes shed light on interconnected biogeochemical processes in an aquifer system.</title>
        <authorList>
            <person name="Anantharaman K."/>
            <person name="Brown C.T."/>
            <person name="Hug L.A."/>
            <person name="Sharon I."/>
            <person name="Castelle C.J."/>
            <person name="Probst A.J."/>
            <person name="Thomas B.C."/>
            <person name="Singh A."/>
            <person name="Wilkins M.J."/>
            <person name="Karaoz U."/>
            <person name="Brodie E.L."/>
            <person name="Williams K.H."/>
            <person name="Hubbard S.S."/>
            <person name="Banfield J.F."/>
        </authorList>
    </citation>
    <scope>NUCLEOTIDE SEQUENCE [LARGE SCALE GENOMIC DNA]</scope>
</reference>
<evidence type="ECO:0000313" key="8">
    <source>
        <dbReference type="Proteomes" id="UP000178089"/>
    </source>
</evidence>
<protein>
    <recommendedName>
        <fullName evidence="6">FAD/NAD(P)-binding domain-containing protein</fullName>
    </recommendedName>
</protein>
<dbReference type="SUPFAM" id="SSF51905">
    <property type="entry name" value="FAD/NAD(P)-binding domain"/>
    <property type="match status" value="1"/>
</dbReference>
<gene>
    <name evidence="7" type="ORF">A3F51_00790</name>
</gene>
<accession>A0A1G2MZ39</accession>
<keyword evidence="4" id="KW-1015">Disulfide bond</keyword>